<reference evidence="2" key="1">
    <citation type="journal article" date="2019" name="Int. J. Syst. Evol. Microbiol.">
        <title>The Global Catalogue of Microorganisms (GCM) 10K type strain sequencing project: providing services to taxonomists for standard genome sequencing and annotation.</title>
        <authorList>
            <consortium name="The Broad Institute Genomics Platform"/>
            <consortium name="The Broad Institute Genome Sequencing Center for Infectious Disease"/>
            <person name="Wu L."/>
            <person name="Ma J."/>
        </authorList>
    </citation>
    <scope>NUCLEOTIDE SEQUENCE [LARGE SCALE GENOMIC DNA]</scope>
    <source>
        <strain evidence="2">IBRC-M 10490</strain>
    </source>
</reference>
<comment type="caution">
    <text evidence="1">The sequence shown here is derived from an EMBL/GenBank/DDBJ whole genome shotgun (WGS) entry which is preliminary data.</text>
</comment>
<protein>
    <submittedName>
        <fullName evidence="1">Uncharacterized protein</fullName>
    </submittedName>
</protein>
<dbReference type="EMBL" id="JBHSDL010000014">
    <property type="protein sequence ID" value="MFC4375046.1"/>
    <property type="molecule type" value="Genomic_DNA"/>
</dbReference>
<dbReference type="Proteomes" id="UP001595844">
    <property type="component" value="Unassembled WGS sequence"/>
</dbReference>
<name>A0ABV8VH14_9NOCA</name>
<accession>A0ABV8VH14</accession>
<proteinExistence type="predicted"/>
<organism evidence="1 2">
    <name type="scientific">Nocardia halotolerans</name>
    <dbReference type="NCBI Taxonomy" id="1755878"/>
    <lineage>
        <taxon>Bacteria</taxon>
        <taxon>Bacillati</taxon>
        <taxon>Actinomycetota</taxon>
        <taxon>Actinomycetes</taxon>
        <taxon>Mycobacteriales</taxon>
        <taxon>Nocardiaceae</taxon>
        <taxon>Nocardia</taxon>
    </lineage>
</organism>
<dbReference type="RefSeq" id="WP_378561091.1">
    <property type="nucleotide sequence ID" value="NZ_JBHSDL010000014.1"/>
</dbReference>
<sequence length="111" mass="12017">MDIHAFPTGAHTPVDQAEAAGIADRHLPTAAPGTERRIVEFAQGFTVHVVDPTHAPPDRPVVVPGSVYVIDKATAAVSCWPTYPSELVAEQYAHLLRTGRLIVADEWPEQD</sequence>
<evidence type="ECO:0000313" key="1">
    <source>
        <dbReference type="EMBL" id="MFC4375046.1"/>
    </source>
</evidence>
<evidence type="ECO:0000313" key="2">
    <source>
        <dbReference type="Proteomes" id="UP001595844"/>
    </source>
</evidence>
<keyword evidence="2" id="KW-1185">Reference proteome</keyword>
<gene>
    <name evidence="1" type="ORF">ACFO5K_13150</name>
</gene>